<sequence>MEFLVYFVFIAGLFLGGGVEGSGVEAALTTCPPDYRKRVETCIMEAQVAPQAGGGLSLIINNNTIQDLCDRGLLRKTIDCLQEIRSRCAHNVTIGQELDRLYSVTDWQQGAQLLCEDIDFFLANQECLSQCATSVMTCVLLRTQSFRMGLAFTKSSDHARLREVTCNFAESIVKCVRSPLQAYCPGDMERRVAGGMFLFLPPFCHTENYITVTQRPPALQPENSTHRPSALVTENSTQAGDAEP</sequence>
<dbReference type="Proteomes" id="UP001374579">
    <property type="component" value="Unassembled WGS sequence"/>
</dbReference>
<keyword evidence="4" id="KW-1185">Reference proteome</keyword>
<gene>
    <name evidence="3" type="ORF">V1264_019764</name>
</gene>
<protein>
    <submittedName>
        <fullName evidence="3">Uncharacterized protein</fullName>
    </submittedName>
</protein>
<comment type="caution">
    <text evidence="3">The sequence shown here is derived from an EMBL/GenBank/DDBJ whole genome shotgun (WGS) entry which is preliminary data.</text>
</comment>
<accession>A0AAN9GC23</accession>
<keyword evidence="2" id="KW-0732">Signal</keyword>
<dbReference type="AlphaFoldDB" id="A0AAN9GC23"/>
<organism evidence="3 4">
    <name type="scientific">Littorina saxatilis</name>
    <dbReference type="NCBI Taxonomy" id="31220"/>
    <lineage>
        <taxon>Eukaryota</taxon>
        <taxon>Metazoa</taxon>
        <taxon>Spiralia</taxon>
        <taxon>Lophotrochozoa</taxon>
        <taxon>Mollusca</taxon>
        <taxon>Gastropoda</taxon>
        <taxon>Caenogastropoda</taxon>
        <taxon>Littorinimorpha</taxon>
        <taxon>Littorinoidea</taxon>
        <taxon>Littorinidae</taxon>
        <taxon>Littorina</taxon>
    </lineage>
</organism>
<evidence type="ECO:0000313" key="3">
    <source>
        <dbReference type="EMBL" id="KAK7101375.1"/>
    </source>
</evidence>
<evidence type="ECO:0000256" key="2">
    <source>
        <dbReference type="SAM" id="SignalP"/>
    </source>
</evidence>
<feature type="region of interest" description="Disordered" evidence="1">
    <location>
        <begin position="215"/>
        <end position="244"/>
    </location>
</feature>
<feature type="signal peptide" evidence="2">
    <location>
        <begin position="1"/>
        <end position="21"/>
    </location>
</feature>
<reference evidence="3 4" key="1">
    <citation type="submission" date="2024-02" db="EMBL/GenBank/DDBJ databases">
        <title>Chromosome-scale genome assembly of the rough periwinkle Littorina saxatilis.</title>
        <authorList>
            <person name="De Jode A."/>
            <person name="Faria R."/>
            <person name="Formenti G."/>
            <person name="Sims Y."/>
            <person name="Smith T.P."/>
            <person name="Tracey A."/>
            <person name="Wood J.M.D."/>
            <person name="Zagrodzka Z.B."/>
            <person name="Johannesson K."/>
            <person name="Butlin R.K."/>
            <person name="Leder E.H."/>
        </authorList>
    </citation>
    <scope>NUCLEOTIDE SEQUENCE [LARGE SCALE GENOMIC DNA]</scope>
    <source>
        <strain evidence="3">Snail1</strain>
        <tissue evidence="3">Muscle</tissue>
    </source>
</reference>
<evidence type="ECO:0000313" key="4">
    <source>
        <dbReference type="Proteomes" id="UP001374579"/>
    </source>
</evidence>
<evidence type="ECO:0000256" key="1">
    <source>
        <dbReference type="SAM" id="MobiDB-lite"/>
    </source>
</evidence>
<name>A0AAN9GC23_9CAEN</name>
<feature type="compositionally biased region" description="Polar residues" evidence="1">
    <location>
        <begin position="221"/>
        <end position="244"/>
    </location>
</feature>
<proteinExistence type="predicted"/>
<feature type="chain" id="PRO_5042980103" evidence="2">
    <location>
        <begin position="22"/>
        <end position="244"/>
    </location>
</feature>
<dbReference type="EMBL" id="JBAMIC010000010">
    <property type="protein sequence ID" value="KAK7101375.1"/>
    <property type="molecule type" value="Genomic_DNA"/>
</dbReference>